<dbReference type="Pfam" id="PF01513">
    <property type="entry name" value="NAD_kinase"/>
    <property type="match status" value="1"/>
</dbReference>
<evidence type="ECO:0008006" key="2">
    <source>
        <dbReference type="Google" id="ProtNLM"/>
    </source>
</evidence>
<dbReference type="InterPro" id="IPR016064">
    <property type="entry name" value="NAD/diacylglycerol_kinase_sf"/>
</dbReference>
<reference evidence="1" key="1">
    <citation type="submission" date="2018-05" db="EMBL/GenBank/DDBJ databases">
        <authorList>
            <person name="Lanie J.A."/>
            <person name="Ng W.-L."/>
            <person name="Kazmierczak K.M."/>
            <person name="Andrzejewski T.M."/>
            <person name="Davidsen T.M."/>
            <person name="Wayne K.J."/>
            <person name="Tettelin H."/>
            <person name="Glass J.I."/>
            <person name="Rusch D."/>
            <person name="Podicherti R."/>
            <person name="Tsui H.-C.T."/>
            <person name="Winkler M.E."/>
        </authorList>
    </citation>
    <scope>NUCLEOTIDE SEQUENCE</scope>
</reference>
<dbReference type="InterPro" id="IPR002504">
    <property type="entry name" value="NADK"/>
</dbReference>
<dbReference type="EMBL" id="UINC01137022">
    <property type="protein sequence ID" value="SVD22117.1"/>
    <property type="molecule type" value="Genomic_DNA"/>
</dbReference>
<sequence length="282" mass="30634">MSENYKKTLKLGLIINPIAGMGGKTGLKGSDGSNTLKKALSLGAKRESANRAEQALLPLKFLSNKFTLITCSGEMGQESCNRIGLKTDFIINIDTKDTTRIDTINAVKKMVQKKVSLILFSGGDGTACDVFNSLQDKTPILGIPAGVKMHSSVFGTSPNAVGSLVSRIIQNQSDQFPTSSAEIMDLDEDMRRCDQIRTQLIGYAIIPSDKFLIQNPKSYVQLNDEDSIEGIAEYLEKQLNNEATYIVGPGQTTQKFLKRIGISGTLLGVDVLKGRKLIGRDV</sequence>
<gene>
    <name evidence="1" type="ORF">METZ01_LOCUS374971</name>
</gene>
<dbReference type="Gene3D" id="3.40.50.10330">
    <property type="entry name" value="Probable inorganic polyphosphate/atp-NAD kinase, domain 1"/>
    <property type="match status" value="1"/>
</dbReference>
<protein>
    <recommendedName>
        <fullName evidence="2">ATP-NAD kinase</fullName>
    </recommendedName>
</protein>
<accession>A0A382TKU8</accession>
<dbReference type="SUPFAM" id="SSF111331">
    <property type="entry name" value="NAD kinase/diacylglycerol kinase-like"/>
    <property type="match status" value="1"/>
</dbReference>
<dbReference type="GO" id="GO:0006741">
    <property type="term" value="P:NADP+ biosynthetic process"/>
    <property type="evidence" value="ECO:0007669"/>
    <property type="project" value="InterPro"/>
</dbReference>
<organism evidence="1">
    <name type="scientific">marine metagenome</name>
    <dbReference type="NCBI Taxonomy" id="408172"/>
    <lineage>
        <taxon>unclassified sequences</taxon>
        <taxon>metagenomes</taxon>
        <taxon>ecological metagenomes</taxon>
    </lineage>
</organism>
<evidence type="ECO:0000313" key="1">
    <source>
        <dbReference type="EMBL" id="SVD22117.1"/>
    </source>
</evidence>
<dbReference type="GO" id="GO:0003951">
    <property type="term" value="F:NAD+ kinase activity"/>
    <property type="evidence" value="ECO:0007669"/>
    <property type="project" value="InterPro"/>
</dbReference>
<name>A0A382TKU8_9ZZZZ</name>
<dbReference type="AlphaFoldDB" id="A0A382TKU8"/>
<proteinExistence type="predicted"/>
<dbReference type="InterPro" id="IPR017438">
    <property type="entry name" value="ATP-NAD_kinase_N"/>
</dbReference>
<dbReference type="PANTHER" id="PTHR40697">
    <property type="entry name" value="ACETOIN CATABOLISM PROTEIN X"/>
    <property type="match status" value="1"/>
</dbReference>
<feature type="non-terminal residue" evidence="1">
    <location>
        <position position="282"/>
    </location>
</feature>
<dbReference type="InterPro" id="IPR039065">
    <property type="entry name" value="AcoX-like"/>
</dbReference>
<dbReference type="PANTHER" id="PTHR40697:SF2">
    <property type="entry name" value="ATP-NAD KINASE-RELATED"/>
    <property type="match status" value="1"/>
</dbReference>